<feature type="region of interest" description="Disordered" evidence="1">
    <location>
        <begin position="208"/>
        <end position="252"/>
    </location>
</feature>
<proteinExistence type="predicted"/>
<feature type="domain" description="DUF7689" evidence="2">
    <location>
        <begin position="82"/>
        <end position="187"/>
    </location>
</feature>
<evidence type="ECO:0000256" key="1">
    <source>
        <dbReference type="SAM" id="MobiDB-lite"/>
    </source>
</evidence>
<keyword evidence="4" id="KW-1185">Reference proteome</keyword>
<dbReference type="InterPro" id="IPR056106">
    <property type="entry name" value="DUF7689"/>
</dbReference>
<protein>
    <recommendedName>
        <fullName evidence="2">DUF7689 domain-containing protein</fullName>
    </recommendedName>
</protein>
<sequence length="266" mass="29841">MIAFTPGFCHFRHSSLALTPGSSRLLCSNPFSNDIAQVSTMAGQHHHQLTQFEQGVINEHAAAAADGSNFTCHWNTLNLPCNCISYAISVRNRTMTPSSLDELTAQYNAHKYFEVPLTGTLARHDVEVYARGQVPLHAHKIVNTSHGGRAESKMGNGPVVDHPRQMLESSFRNRQGQFKYGRIVMRFRLDEKKYEKWFQKTFKKTGSGRIISKDKRSGGSGSKPQEKQQRRTRSGRPINTPGRYKETKKGGGFFGFLGKLFGSKKH</sequence>
<dbReference type="Pfam" id="PF24738">
    <property type="entry name" value="DUF7689"/>
    <property type="match status" value="1"/>
</dbReference>
<name>A0AAN6XZD2_9PEZI</name>
<dbReference type="EMBL" id="MU858195">
    <property type="protein sequence ID" value="KAK4209734.1"/>
    <property type="molecule type" value="Genomic_DNA"/>
</dbReference>
<reference evidence="3" key="1">
    <citation type="journal article" date="2023" name="Mol. Phylogenet. Evol.">
        <title>Genome-scale phylogeny and comparative genomics of the fungal order Sordariales.</title>
        <authorList>
            <person name="Hensen N."/>
            <person name="Bonometti L."/>
            <person name="Westerberg I."/>
            <person name="Brannstrom I.O."/>
            <person name="Guillou S."/>
            <person name="Cros-Aarteil S."/>
            <person name="Calhoun S."/>
            <person name="Haridas S."/>
            <person name="Kuo A."/>
            <person name="Mondo S."/>
            <person name="Pangilinan J."/>
            <person name="Riley R."/>
            <person name="LaButti K."/>
            <person name="Andreopoulos B."/>
            <person name="Lipzen A."/>
            <person name="Chen C."/>
            <person name="Yan M."/>
            <person name="Daum C."/>
            <person name="Ng V."/>
            <person name="Clum A."/>
            <person name="Steindorff A."/>
            <person name="Ohm R.A."/>
            <person name="Martin F."/>
            <person name="Silar P."/>
            <person name="Natvig D.O."/>
            <person name="Lalanne C."/>
            <person name="Gautier V."/>
            <person name="Ament-Velasquez S.L."/>
            <person name="Kruys A."/>
            <person name="Hutchinson M.I."/>
            <person name="Powell A.J."/>
            <person name="Barry K."/>
            <person name="Miller A.N."/>
            <person name="Grigoriev I.V."/>
            <person name="Debuchy R."/>
            <person name="Gladieux P."/>
            <person name="Hiltunen Thoren M."/>
            <person name="Johannesson H."/>
        </authorList>
    </citation>
    <scope>NUCLEOTIDE SEQUENCE</scope>
    <source>
        <strain evidence="3">PSN293</strain>
    </source>
</reference>
<evidence type="ECO:0000313" key="3">
    <source>
        <dbReference type="EMBL" id="KAK4209734.1"/>
    </source>
</evidence>
<evidence type="ECO:0000259" key="2">
    <source>
        <dbReference type="Pfam" id="PF24738"/>
    </source>
</evidence>
<dbReference type="Proteomes" id="UP001301769">
    <property type="component" value="Unassembled WGS sequence"/>
</dbReference>
<organism evidence="3 4">
    <name type="scientific">Rhypophila decipiens</name>
    <dbReference type="NCBI Taxonomy" id="261697"/>
    <lineage>
        <taxon>Eukaryota</taxon>
        <taxon>Fungi</taxon>
        <taxon>Dikarya</taxon>
        <taxon>Ascomycota</taxon>
        <taxon>Pezizomycotina</taxon>
        <taxon>Sordariomycetes</taxon>
        <taxon>Sordariomycetidae</taxon>
        <taxon>Sordariales</taxon>
        <taxon>Naviculisporaceae</taxon>
        <taxon>Rhypophila</taxon>
    </lineage>
</organism>
<reference evidence="3" key="2">
    <citation type="submission" date="2023-05" db="EMBL/GenBank/DDBJ databases">
        <authorList>
            <consortium name="Lawrence Berkeley National Laboratory"/>
            <person name="Steindorff A."/>
            <person name="Hensen N."/>
            <person name="Bonometti L."/>
            <person name="Westerberg I."/>
            <person name="Brannstrom I.O."/>
            <person name="Guillou S."/>
            <person name="Cros-Aarteil S."/>
            <person name="Calhoun S."/>
            <person name="Haridas S."/>
            <person name="Kuo A."/>
            <person name="Mondo S."/>
            <person name="Pangilinan J."/>
            <person name="Riley R."/>
            <person name="Labutti K."/>
            <person name="Andreopoulos B."/>
            <person name="Lipzen A."/>
            <person name="Chen C."/>
            <person name="Yanf M."/>
            <person name="Daum C."/>
            <person name="Ng V."/>
            <person name="Clum A."/>
            <person name="Ohm R."/>
            <person name="Martin F."/>
            <person name="Silar P."/>
            <person name="Natvig D."/>
            <person name="Lalanne C."/>
            <person name="Gautier V."/>
            <person name="Ament-Velasquez S.L."/>
            <person name="Kruys A."/>
            <person name="Hutchinson M.I."/>
            <person name="Powell A.J."/>
            <person name="Barry K."/>
            <person name="Miller A.N."/>
            <person name="Grigoriev I.V."/>
            <person name="Debuchy R."/>
            <person name="Gladieux P."/>
            <person name="Thoren M.H."/>
            <person name="Johannesson H."/>
        </authorList>
    </citation>
    <scope>NUCLEOTIDE SEQUENCE</scope>
    <source>
        <strain evidence="3">PSN293</strain>
    </source>
</reference>
<evidence type="ECO:0000313" key="4">
    <source>
        <dbReference type="Proteomes" id="UP001301769"/>
    </source>
</evidence>
<comment type="caution">
    <text evidence="3">The sequence shown here is derived from an EMBL/GenBank/DDBJ whole genome shotgun (WGS) entry which is preliminary data.</text>
</comment>
<gene>
    <name evidence="3" type="ORF">QBC37DRAFT_429882</name>
</gene>
<dbReference type="AlphaFoldDB" id="A0AAN6XZD2"/>
<accession>A0AAN6XZD2</accession>